<evidence type="ECO:0000313" key="3">
    <source>
        <dbReference type="Proteomes" id="UP000587527"/>
    </source>
</evidence>
<protein>
    <submittedName>
        <fullName evidence="2">Uncharacterized protein</fullName>
    </submittedName>
</protein>
<organism evidence="2 3">
    <name type="scientific">Allocatelliglobosispora scoriae</name>
    <dbReference type="NCBI Taxonomy" id="643052"/>
    <lineage>
        <taxon>Bacteria</taxon>
        <taxon>Bacillati</taxon>
        <taxon>Actinomycetota</taxon>
        <taxon>Actinomycetes</taxon>
        <taxon>Micromonosporales</taxon>
        <taxon>Micromonosporaceae</taxon>
        <taxon>Allocatelliglobosispora</taxon>
    </lineage>
</organism>
<keyword evidence="1" id="KW-0812">Transmembrane</keyword>
<evidence type="ECO:0000256" key="1">
    <source>
        <dbReference type="SAM" id="Phobius"/>
    </source>
</evidence>
<evidence type="ECO:0000313" key="2">
    <source>
        <dbReference type="EMBL" id="MBB5870929.1"/>
    </source>
</evidence>
<dbReference type="AlphaFoldDB" id="A0A841BUU4"/>
<feature type="transmembrane region" description="Helical" evidence="1">
    <location>
        <begin position="100"/>
        <end position="120"/>
    </location>
</feature>
<feature type="transmembrane region" description="Helical" evidence="1">
    <location>
        <begin position="47"/>
        <end position="65"/>
    </location>
</feature>
<dbReference type="EMBL" id="JACHMN010000002">
    <property type="protein sequence ID" value="MBB5870929.1"/>
    <property type="molecule type" value="Genomic_DNA"/>
</dbReference>
<feature type="transmembrane region" description="Helical" evidence="1">
    <location>
        <begin position="77"/>
        <end position="94"/>
    </location>
</feature>
<dbReference type="Proteomes" id="UP000587527">
    <property type="component" value="Unassembled WGS sequence"/>
</dbReference>
<comment type="caution">
    <text evidence="2">The sequence shown here is derived from an EMBL/GenBank/DDBJ whole genome shotgun (WGS) entry which is preliminary data.</text>
</comment>
<keyword evidence="1" id="KW-0472">Membrane</keyword>
<reference evidence="2 3" key="1">
    <citation type="submission" date="2020-08" db="EMBL/GenBank/DDBJ databases">
        <title>Sequencing the genomes of 1000 actinobacteria strains.</title>
        <authorList>
            <person name="Klenk H.-P."/>
        </authorList>
    </citation>
    <scope>NUCLEOTIDE SEQUENCE [LARGE SCALE GENOMIC DNA]</scope>
    <source>
        <strain evidence="2 3">DSM 45362</strain>
    </source>
</reference>
<proteinExistence type="predicted"/>
<sequence>MTLAVAPKADDVKQSVLAWVALAAGAVLTGVSWAGDRSFIHDDEPAVTAYLAAVVLLFGVATLAIAGTPGGRKNAGALSWGLLPATGALLAVSANEEGVAFAAAGLGLVLISIVIARMAASEWPAPA</sequence>
<keyword evidence="3" id="KW-1185">Reference proteome</keyword>
<gene>
    <name evidence="2" type="ORF">F4553_004308</name>
</gene>
<feature type="transmembrane region" description="Helical" evidence="1">
    <location>
        <begin position="16"/>
        <end position="35"/>
    </location>
</feature>
<keyword evidence="1" id="KW-1133">Transmembrane helix</keyword>
<dbReference type="RefSeq" id="WP_184838647.1">
    <property type="nucleotide sequence ID" value="NZ_JACHMN010000002.1"/>
</dbReference>
<accession>A0A841BUU4</accession>
<name>A0A841BUU4_9ACTN</name>